<reference evidence="7" key="1">
    <citation type="submission" date="2015-12" db="EMBL/GenBank/DDBJ databases">
        <title>Complete genome sequence of Lutibacter profundus strain LP1.</title>
        <authorList>
            <person name="Wissuwa J."/>
            <person name="Le Moine Bauer S."/>
            <person name="Stokke R."/>
            <person name="Dahle H."/>
            <person name="Steen I.H."/>
        </authorList>
    </citation>
    <scope>NUCLEOTIDE SEQUENCE [LARGE SCALE GENOMIC DNA]</scope>
    <source>
        <strain evidence="7">LP1</strain>
    </source>
</reference>
<dbReference type="GO" id="GO:0030288">
    <property type="term" value="C:outer membrane-bounded periplasmic space"/>
    <property type="evidence" value="ECO:0007669"/>
    <property type="project" value="TreeGrafter"/>
</dbReference>
<dbReference type="PANTHER" id="PTHR30404:SF0">
    <property type="entry name" value="N-ACETYLMURAMOYL-L-ALANINE AMIDASE AMIC"/>
    <property type="match status" value="1"/>
</dbReference>
<protein>
    <recommendedName>
        <fullName evidence="2">N-acetylmuramoyl-L-alanine amidase</fullName>
        <ecNumber evidence="2">3.5.1.28</ecNumber>
    </recommendedName>
</protein>
<accession>A0A0X8G916</accession>
<evidence type="ECO:0000256" key="4">
    <source>
        <dbReference type="SAM" id="SignalP"/>
    </source>
</evidence>
<comment type="catalytic activity">
    <reaction evidence="1">
        <text>Hydrolyzes the link between N-acetylmuramoyl residues and L-amino acid residues in certain cell-wall glycopeptides.</text>
        <dbReference type="EC" id="3.5.1.28"/>
    </reaction>
</comment>
<dbReference type="CDD" id="cd02696">
    <property type="entry name" value="MurNAc-LAA"/>
    <property type="match status" value="1"/>
</dbReference>
<name>A0A0X8G916_9FLAO</name>
<dbReference type="GO" id="GO:0008745">
    <property type="term" value="F:N-acetylmuramoyl-L-alanine amidase activity"/>
    <property type="evidence" value="ECO:0007669"/>
    <property type="project" value="UniProtKB-EC"/>
</dbReference>
<evidence type="ECO:0000256" key="2">
    <source>
        <dbReference type="ARBA" id="ARBA00011901"/>
    </source>
</evidence>
<keyword evidence="3" id="KW-0378">Hydrolase</keyword>
<dbReference type="Proteomes" id="UP000059672">
    <property type="component" value="Chromosome"/>
</dbReference>
<evidence type="ECO:0000313" key="7">
    <source>
        <dbReference type="Proteomes" id="UP000059672"/>
    </source>
</evidence>
<dbReference type="FunFam" id="3.40.630.40:FF:000005">
    <property type="entry name" value="N-acetylmuramoyl-L-alanine amidase (AmiA)"/>
    <property type="match status" value="1"/>
</dbReference>
<feature type="domain" description="MurNAc-LAA" evidence="5">
    <location>
        <begin position="91"/>
        <end position="248"/>
    </location>
</feature>
<proteinExistence type="predicted"/>
<dbReference type="AlphaFoldDB" id="A0A0X8G916"/>
<dbReference type="EC" id="3.5.1.28" evidence="2"/>
<dbReference type="InterPro" id="IPR050695">
    <property type="entry name" value="N-acetylmuramoyl_amidase_3"/>
</dbReference>
<feature type="chain" id="PRO_5007066360" description="N-acetylmuramoyl-L-alanine amidase" evidence="4">
    <location>
        <begin position="25"/>
        <end position="371"/>
    </location>
</feature>
<organism evidence="6 7">
    <name type="scientific">Lutibacter profundi</name>
    <dbReference type="NCBI Taxonomy" id="1622118"/>
    <lineage>
        <taxon>Bacteria</taxon>
        <taxon>Pseudomonadati</taxon>
        <taxon>Bacteroidota</taxon>
        <taxon>Flavobacteriia</taxon>
        <taxon>Flavobacteriales</taxon>
        <taxon>Flavobacteriaceae</taxon>
        <taxon>Lutibacter</taxon>
    </lineage>
</organism>
<evidence type="ECO:0000259" key="5">
    <source>
        <dbReference type="SMART" id="SM00646"/>
    </source>
</evidence>
<dbReference type="EMBL" id="CP013355">
    <property type="protein sequence ID" value="AMC12273.1"/>
    <property type="molecule type" value="Genomic_DNA"/>
</dbReference>
<dbReference type="STRING" id="1622118.Lupro_12685"/>
<dbReference type="PANTHER" id="PTHR30404">
    <property type="entry name" value="N-ACETYLMURAMOYL-L-ALANINE AMIDASE"/>
    <property type="match status" value="1"/>
</dbReference>
<evidence type="ECO:0000256" key="3">
    <source>
        <dbReference type="ARBA" id="ARBA00022801"/>
    </source>
</evidence>
<dbReference type="InterPro" id="IPR002508">
    <property type="entry name" value="MurNAc-LAA_cat"/>
</dbReference>
<sequence length="371" mass="42099">MTTKFIFIFVFFSAFFFITNSAFAQEKDFIVVLDAGHGGKDPGKVGYKKSKEKEIALKIVLQIGKLLEKEKGIKVIYTRKTDVFVDLWERGRIANKADADLFVSIHCNAHNSQAYGAETWVLGTHANKQNFEVAKAENAVILLEDNYQKNYKGFDPNSPESVIGLTLMQEEYLDQSIQLASIIQKGLTADLKRKNRGVKQAGFVVLHQTYMPSVLIETGFITNKIEGPFLNSKKGQQKFSNEIYKNILKYIQQLNLNTIKNEIVNTDKLKKTKEKIIKKEIANNFENVEFKVQIASGSRKLETKAYNFKGLKNIKRVKVGNTYKYYLGLTQSYSKIKELQKLAKSKGFTSAFIVAFKNGKKIPVSNILKKS</sequence>
<keyword evidence="7" id="KW-1185">Reference proteome</keyword>
<dbReference type="GO" id="GO:0009253">
    <property type="term" value="P:peptidoglycan catabolic process"/>
    <property type="evidence" value="ECO:0007669"/>
    <property type="project" value="InterPro"/>
</dbReference>
<gene>
    <name evidence="6" type="ORF">Lupro_12685</name>
</gene>
<dbReference type="SUPFAM" id="SSF53187">
    <property type="entry name" value="Zn-dependent exopeptidases"/>
    <property type="match status" value="1"/>
</dbReference>
<dbReference type="PATRIC" id="fig|1622118.3.peg.2600"/>
<reference evidence="6 7" key="2">
    <citation type="journal article" date="2016" name="Int. J. Syst. Evol. Microbiol.">
        <title>Lutibacter profundi sp. nov., isolated from a deep-sea hydrothermal system on the Arctic Mid-Ocean Ridge and emended description of the genus Lutibacter.</title>
        <authorList>
            <person name="Le Moine Bauer S."/>
            <person name="Roalkvam I."/>
            <person name="Steen I.H."/>
            <person name="Dahle H."/>
        </authorList>
    </citation>
    <scope>NUCLEOTIDE SEQUENCE [LARGE SCALE GENOMIC DNA]</scope>
    <source>
        <strain evidence="6 7">LP1</strain>
    </source>
</reference>
<dbReference type="Pfam" id="PF01520">
    <property type="entry name" value="Amidase_3"/>
    <property type="match status" value="1"/>
</dbReference>
<evidence type="ECO:0000313" key="6">
    <source>
        <dbReference type="EMBL" id="AMC12273.1"/>
    </source>
</evidence>
<feature type="signal peptide" evidence="4">
    <location>
        <begin position="1"/>
        <end position="24"/>
    </location>
</feature>
<dbReference type="KEGG" id="lut:Lupro_12685"/>
<dbReference type="SMART" id="SM00646">
    <property type="entry name" value="Ami_3"/>
    <property type="match status" value="1"/>
</dbReference>
<keyword evidence="4" id="KW-0732">Signal</keyword>
<dbReference type="Gene3D" id="3.40.630.40">
    <property type="entry name" value="Zn-dependent exopeptidases"/>
    <property type="match status" value="1"/>
</dbReference>
<evidence type="ECO:0000256" key="1">
    <source>
        <dbReference type="ARBA" id="ARBA00001561"/>
    </source>
</evidence>